<evidence type="ECO:0008006" key="3">
    <source>
        <dbReference type="Google" id="ProtNLM"/>
    </source>
</evidence>
<dbReference type="Proteomes" id="UP000288805">
    <property type="component" value="Unassembled WGS sequence"/>
</dbReference>
<evidence type="ECO:0000313" key="1">
    <source>
        <dbReference type="EMBL" id="RVW15706.1"/>
    </source>
</evidence>
<proteinExistence type="predicted"/>
<dbReference type="AlphaFoldDB" id="A0A438BXH6"/>
<reference evidence="1 2" key="1">
    <citation type="journal article" date="2018" name="PLoS Genet.">
        <title>Population sequencing reveals clonal diversity and ancestral inbreeding in the grapevine cultivar Chardonnay.</title>
        <authorList>
            <person name="Roach M.J."/>
            <person name="Johnson D.L."/>
            <person name="Bohlmann J."/>
            <person name="van Vuuren H.J."/>
            <person name="Jones S.J."/>
            <person name="Pretorius I.S."/>
            <person name="Schmidt S.A."/>
            <person name="Borneman A.R."/>
        </authorList>
    </citation>
    <scope>NUCLEOTIDE SEQUENCE [LARGE SCALE GENOMIC DNA]</scope>
    <source>
        <strain evidence="2">cv. Chardonnay</strain>
        <tissue evidence="1">Leaf</tissue>
    </source>
</reference>
<organism evidence="1 2">
    <name type="scientific">Vitis vinifera</name>
    <name type="common">Grape</name>
    <dbReference type="NCBI Taxonomy" id="29760"/>
    <lineage>
        <taxon>Eukaryota</taxon>
        <taxon>Viridiplantae</taxon>
        <taxon>Streptophyta</taxon>
        <taxon>Embryophyta</taxon>
        <taxon>Tracheophyta</taxon>
        <taxon>Spermatophyta</taxon>
        <taxon>Magnoliopsida</taxon>
        <taxon>eudicotyledons</taxon>
        <taxon>Gunneridae</taxon>
        <taxon>Pentapetalae</taxon>
        <taxon>rosids</taxon>
        <taxon>Vitales</taxon>
        <taxon>Vitaceae</taxon>
        <taxon>Viteae</taxon>
        <taxon>Vitis</taxon>
    </lineage>
</organism>
<accession>A0A438BXH6</accession>
<sequence length="116" mass="12987">MAQPIGFVDVAKPSYVSNTSLFIHKKGNTLIILLVYVDDILITGTNASKDKAYKDNVHFIPEKVLPKELDVRYISTEEQNADVPTKPLSEAWFEQLQNKLAVTLPPFSLRGSVRIS</sequence>
<gene>
    <name evidence="1" type="ORF">CK203_075325</name>
</gene>
<protein>
    <recommendedName>
        <fullName evidence="3">Reverse transcriptase Ty1/copia-type domain-containing protein</fullName>
    </recommendedName>
</protein>
<comment type="caution">
    <text evidence="1">The sequence shown here is derived from an EMBL/GenBank/DDBJ whole genome shotgun (WGS) entry which is preliminary data.</text>
</comment>
<evidence type="ECO:0000313" key="2">
    <source>
        <dbReference type="Proteomes" id="UP000288805"/>
    </source>
</evidence>
<name>A0A438BXH6_VITVI</name>
<dbReference type="EMBL" id="QGNW01002597">
    <property type="protein sequence ID" value="RVW15706.1"/>
    <property type="molecule type" value="Genomic_DNA"/>
</dbReference>